<evidence type="ECO:0000313" key="3">
    <source>
        <dbReference type="Proteomes" id="UP001190700"/>
    </source>
</evidence>
<reference evidence="2 3" key="1">
    <citation type="journal article" date="2015" name="Genome Biol. Evol.">
        <title>Comparative Genomics of a Bacterivorous Green Alga Reveals Evolutionary Causalities and Consequences of Phago-Mixotrophic Mode of Nutrition.</title>
        <authorList>
            <person name="Burns J.A."/>
            <person name="Paasch A."/>
            <person name="Narechania A."/>
            <person name="Kim E."/>
        </authorList>
    </citation>
    <scope>NUCLEOTIDE SEQUENCE [LARGE SCALE GENOMIC DNA]</scope>
    <source>
        <strain evidence="2 3">PLY_AMNH</strain>
    </source>
</reference>
<protein>
    <submittedName>
        <fullName evidence="2">Uncharacterized protein</fullName>
    </submittedName>
</protein>
<dbReference type="Proteomes" id="UP001190700">
    <property type="component" value="Unassembled WGS sequence"/>
</dbReference>
<keyword evidence="3" id="KW-1185">Reference proteome</keyword>
<evidence type="ECO:0000313" key="2">
    <source>
        <dbReference type="EMBL" id="KAK3254831.1"/>
    </source>
</evidence>
<accession>A0AAE0F859</accession>
<comment type="caution">
    <text evidence="2">The sequence shown here is derived from an EMBL/GenBank/DDBJ whole genome shotgun (WGS) entry which is preliminary data.</text>
</comment>
<gene>
    <name evidence="2" type="ORF">CYMTET_35968</name>
</gene>
<sequence>MGIITSIGALVIIRCVLLPAGENLCEIVSRKLASGPAWRWSHGRGPGPTITLDTLLSDVAHTNTLSKTLSEADSWFRFSVSWRGRVSAFLKVLPFSTRLAGLLGTVCVDIETVSTQPPRMSTDDNLGEPSGEDFEVLKPVRVTSLQQFYTQVKPMVELVAAKSTSSANQRW</sequence>
<dbReference type="AlphaFoldDB" id="A0AAE0F859"/>
<feature type="chain" id="PRO_5042139331" evidence="1">
    <location>
        <begin position="16"/>
        <end position="171"/>
    </location>
</feature>
<evidence type="ECO:0000256" key="1">
    <source>
        <dbReference type="SAM" id="SignalP"/>
    </source>
</evidence>
<dbReference type="EMBL" id="LGRX02023154">
    <property type="protein sequence ID" value="KAK3254831.1"/>
    <property type="molecule type" value="Genomic_DNA"/>
</dbReference>
<organism evidence="2 3">
    <name type="scientific">Cymbomonas tetramitiformis</name>
    <dbReference type="NCBI Taxonomy" id="36881"/>
    <lineage>
        <taxon>Eukaryota</taxon>
        <taxon>Viridiplantae</taxon>
        <taxon>Chlorophyta</taxon>
        <taxon>Pyramimonadophyceae</taxon>
        <taxon>Pyramimonadales</taxon>
        <taxon>Pyramimonadaceae</taxon>
        <taxon>Cymbomonas</taxon>
    </lineage>
</organism>
<feature type="signal peptide" evidence="1">
    <location>
        <begin position="1"/>
        <end position="15"/>
    </location>
</feature>
<keyword evidence="1" id="KW-0732">Signal</keyword>
<name>A0AAE0F859_9CHLO</name>
<proteinExistence type="predicted"/>